<sequence>MPRACATLRDSEKMEVRGQIVCIYGEHFYLLFLKG</sequence>
<proteinExistence type="predicted"/>
<dbReference type="EMBL" id="FBWH01000048">
    <property type="protein sequence ID" value="CUX63121.1"/>
    <property type="molecule type" value="Genomic_DNA"/>
</dbReference>
<comment type="caution">
    <text evidence="1">The sequence shown here is derived from an EMBL/GenBank/DDBJ whole genome shotgun (WGS) entry which is preliminary data.</text>
</comment>
<reference evidence="1 2" key="1">
    <citation type="submission" date="2016-01" db="EMBL/GenBank/DDBJ databases">
        <authorList>
            <person name="Regsiter A."/>
            <person name="william w."/>
        </authorList>
    </citation>
    <scope>NUCLEOTIDE SEQUENCE [LARGE SCALE GENOMIC DNA]</scope>
    <source>
        <strain evidence="1 2">CFBP 6927</strain>
    </source>
</reference>
<evidence type="ECO:0000313" key="1">
    <source>
        <dbReference type="EMBL" id="CUX63121.1"/>
    </source>
</evidence>
<evidence type="ECO:0000313" key="2">
    <source>
        <dbReference type="Proteomes" id="UP000191812"/>
    </source>
</evidence>
<keyword evidence="2" id="KW-1185">Reference proteome</keyword>
<dbReference type="Proteomes" id="UP000191812">
    <property type="component" value="Unassembled WGS sequence"/>
</dbReference>
<accession>A0ABP2BQ44</accession>
<protein>
    <submittedName>
        <fullName evidence="1">Uncharacterized protein</fullName>
    </submittedName>
</protein>
<name>A0ABP2BQ44_9HYPH</name>
<gene>
    <name evidence="1" type="ORF">AGR13a_Lc90032</name>
</gene>
<organism evidence="1 2">
    <name type="scientific">Agrobacterium genomosp. 13 str. CFBP 6927</name>
    <dbReference type="NCBI Taxonomy" id="1183428"/>
    <lineage>
        <taxon>Bacteria</taxon>
        <taxon>Pseudomonadati</taxon>
        <taxon>Pseudomonadota</taxon>
        <taxon>Alphaproteobacteria</taxon>
        <taxon>Hyphomicrobiales</taxon>
        <taxon>Rhizobiaceae</taxon>
        <taxon>Rhizobium/Agrobacterium group</taxon>
        <taxon>Agrobacterium</taxon>
        <taxon>Agrobacterium tumefaciens complex</taxon>
    </lineage>
</organism>